<sequence length="81" mass="9013">MNSHLYEVLLSNSVTFCPETQKTRQCQGLGAISPSRAGCSPALSSFPLQQEHVFTSDSFHTQIDLTKILFLFSKHLSIEVN</sequence>
<name>A0A2K6S438_SAIBB</name>
<reference evidence="1" key="1">
    <citation type="submission" date="2025-08" db="UniProtKB">
        <authorList>
            <consortium name="Ensembl"/>
        </authorList>
    </citation>
    <scope>IDENTIFICATION</scope>
</reference>
<protein>
    <submittedName>
        <fullName evidence="1">Uncharacterized protein</fullName>
    </submittedName>
</protein>
<dbReference type="OMA" id="ASDSFCT"/>
<evidence type="ECO:0000313" key="1">
    <source>
        <dbReference type="Ensembl" id="ENSSBOP00000002145.1"/>
    </source>
</evidence>
<evidence type="ECO:0000313" key="2">
    <source>
        <dbReference type="Proteomes" id="UP000233220"/>
    </source>
</evidence>
<accession>A0A2K6S438</accession>
<reference evidence="1" key="2">
    <citation type="submission" date="2025-09" db="UniProtKB">
        <authorList>
            <consortium name="Ensembl"/>
        </authorList>
    </citation>
    <scope>IDENTIFICATION</scope>
</reference>
<dbReference type="Proteomes" id="UP000233220">
    <property type="component" value="Unplaced"/>
</dbReference>
<organism evidence="1 2">
    <name type="scientific">Saimiri boliviensis boliviensis</name>
    <name type="common">Bolivian squirrel monkey</name>
    <dbReference type="NCBI Taxonomy" id="39432"/>
    <lineage>
        <taxon>Eukaryota</taxon>
        <taxon>Metazoa</taxon>
        <taxon>Chordata</taxon>
        <taxon>Craniata</taxon>
        <taxon>Vertebrata</taxon>
        <taxon>Euteleostomi</taxon>
        <taxon>Mammalia</taxon>
        <taxon>Eutheria</taxon>
        <taxon>Euarchontoglires</taxon>
        <taxon>Primates</taxon>
        <taxon>Haplorrhini</taxon>
        <taxon>Platyrrhini</taxon>
        <taxon>Cebidae</taxon>
        <taxon>Saimiriinae</taxon>
        <taxon>Saimiri</taxon>
    </lineage>
</organism>
<dbReference type="AlphaFoldDB" id="A0A2K6S438"/>
<keyword evidence="2" id="KW-1185">Reference proteome</keyword>
<dbReference type="Ensembl" id="ENSSBOT00000012402.1">
    <property type="protein sequence ID" value="ENSSBOP00000002145.1"/>
    <property type="gene ID" value="ENSSBOG00000011356.1"/>
</dbReference>
<proteinExistence type="predicted"/>
<dbReference type="GeneTree" id="ENSGT00910000147583"/>